<gene>
    <name evidence="2" type="ORF">OGAPHI_001347</name>
</gene>
<name>A0A9P8T7V7_9ASCO</name>
<sequence length="103" mass="11383">MYKIAPRVPPMESLITFSRVFKVKINEPLEVNFVFSKVSKMASTPILRPSPQSPSPILVSQMVSSGSFSMMFWTAVLIIVFNVSGLTLTSPCFSTFRADESSS</sequence>
<dbReference type="EMBL" id="JAEUBE010000137">
    <property type="protein sequence ID" value="KAH3669226.1"/>
    <property type="molecule type" value="Genomic_DNA"/>
</dbReference>
<accession>A0A9P8T7V7</accession>
<dbReference type="Proteomes" id="UP000769157">
    <property type="component" value="Unassembled WGS sequence"/>
</dbReference>
<reference evidence="2" key="1">
    <citation type="journal article" date="2021" name="Open Biol.">
        <title>Shared evolutionary footprints suggest mitochondrial oxidative damage underlies multiple complex I losses in fungi.</title>
        <authorList>
            <person name="Schikora-Tamarit M.A."/>
            <person name="Marcet-Houben M."/>
            <person name="Nosek J."/>
            <person name="Gabaldon T."/>
        </authorList>
    </citation>
    <scope>NUCLEOTIDE SEQUENCE</scope>
    <source>
        <strain evidence="2">CBS6075</strain>
    </source>
</reference>
<dbReference type="GeneID" id="70233315"/>
<evidence type="ECO:0000313" key="2">
    <source>
        <dbReference type="EMBL" id="KAH3669226.1"/>
    </source>
</evidence>
<dbReference type="AlphaFoldDB" id="A0A9P8T7V7"/>
<keyword evidence="1" id="KW-1133">Transmembrane helix</keyword>
<protein>
    <submittedName>
        <fullName evidence="2">Uncharacterized protein</fullName>
    </submittedName>
</protein>
<proteinExistence type="predicted"/>
<evidence type="ECO:0000313" key="3">
    <source>
        <dbReference type="Proteomes" id="UP000769157"/>
    </source>
</evidence>
<keyword evidence="1" id="KW-0472">Membrane</keyword>
<keyword evidence="1" id="KW-0812">Transmembrane</keyword>
<organism evidence="2 3">
    <name type="scientific">Ogataea philodendri</name>
    <dbReference type="NCBI Taxonomy" id="1378263"/>
    <lineage>
        <taxon>Eukaryota</taxon>
        <taxon>Fungi</taxon>
        <taxon>Dikarya</taxon>
        <taxon>Ascomycota</taxon>
        <taxon>Saccharomycotina</taxon>
        <taxon>Pichiomycetes</taxon>
        <taxon>Pichiales</taxon>
        <taxon>Pichiaceae</taxon>
        <taxon>Ogataea</taxon>
    </lineage>
</organism>
<reference evidence="2" key="2">
    <citation type="submission" date="2021-01" db="EMBL/GenBank/DDBJ databases">
        <authorList>
            <person name="Schikora-Tamarit M.A."/>
        </authorList>
    </citation>
    <scope>NUCLEOTIDE SEQUENCE</scope>
    <source>
        <strain evidence="2">CBS6075</strain>
    </source>
</reference>
<keyword evidence="3" id="KW-1185">Reference proteome</keyword>
<evidence type="ECO:0000256" key="1">
    <source>
        <dbReference type="SAM" id="Phobius"/>
    </source>
</evidence>
<comment type="caution">
    <text evidence="2">The sequence shown here is derived from an EMBL/GenBank/DDBJ whole genome shotgun (WGS) entry which is preliminary data.</text>
</comment>
<dbReference type="RefSeq" id="XP_046063489.1">
    <property type="nucleotide sequence ID" value="XM_046202098.1"/>
</dbReference>
<feature type="transmembrane region" description="Helical" evidence="1">
    <location>
        <begin position="70"/>
        <end position="88"/>
    </location>
</feature>